<comment type="caution">
    <text evidence="4">The sequence shown here is derived from an EMBL/GenBank/DDBJ whole genome shotgun (WGS) entry which is preliminary data.</text>
</comment>
<keyword evidence="5" id="KW-1185">Reference proteome</keyword>
<dbReference type="PROSITE" id="PS00118">
    <property type="entry name" value="PA2_HIS"/>
    <property type="match status" value="1"/>
</dbReference>
<dbReference type="AlphaFoldDB" id="A0A4S2KRP0"/>
<accession>A0A4S2KRP0</accession>
<dbReference type="EMBL" id="QBLH01001248">
    <property type="protein sequence ID" value="TGZ52555.1"/>
    <property type="molecule type" value="Genomic_DNA"/>
</dbReference>
<protein>
    <submittedName>
        <fullName evidence="4">Putative acidic phospholipase a2 pa4</fullName>
    </submittedName>
</protein>
<dbReference type="InterPro" id="IPR033113">
    <property type="entry name" value="PLA2_histidine"/>
</dbReference>
<dbReference type="Gene3D" id="1.20.90.10">
    <property type="entry name" value="Phospholipase A2 domain"/>
    <property type="match status" value="1"/>
</dbReference>
<dbReference type="GO" id="GO:0006644">
    <property type="term" value="P:phospholipid metabolic process"/>
    <property type="evidence" value="ECO:0007669"/>
    <property type="project" value="InterPro"/>
</dbReference>
<organism evidence="4 5">
    <name type="scientific">Temnothorax longispinosus</name>
    <dbReference type="NCBI Taxonomy" id="300112"/>
    <lineage>
        <taxon>Eukaryota</taxon>
        <taxon>Metazoa</taxon>
        <taxon>Ecdysozoa</taxon>
        <taxon>Arthropoda</taxon>
        <taxon>Hexapoda</taxon>
        <taxon>Insecta</taxon>
        <taxon>Pterygota</taxon>
        <taxon>Neoptera</taxon>
        <taxon>Endopterygota</taxon>
        <taxon>Hymenoptera</taxon>
        <taxon>Apocrita</taxon>
        <taxon>Aculeata</taxon>
        <taxon>Formicoidea</taxon>
        <taxon>Formicidae</taxon>
        <taxon>Myrmicinae</taxon>
        <taxon>Temnothorax</taxon>
    </lineage>
</organism>
<feature type="non-terminal residue" evidence="4">
    <location>
        <position position="39"/>
    </location>
</feature>
<dbReference type="GO" id="GO:0050482">
    <property type="term" value="P:arachidonate secretion"/>
    <property type="evidence" value="ECO:0007669"/>
    <property type="project" value="InterPro"/>
</dbReference>
<evidence type="ECO:0000259" key="3">
    <source>
        <dbReference type="Pfam" id="PF05826"/>
    </source>
</evidence>
<dbReference type="SUPFAM" id="SSF48619">
    <property type="entry name" value="Phospholipase A2, PLA2"/>
    <property type="match status" value="1"/>
</dbReference>
<comment type="subcellular location">
    <subcellularLocation>
        <location evidence="1">Secreted</location>
    </subcellularLocation>
</comment>
<dbReference type="InterPro" id="IPR036444">
    <property type="entry name" value="PLipase_A2_dom_sf"/>
</dbReference>
<name>A0A4S2KRP0_9HYME</name>
<keyword evidence="2" id="KW-0964">Secreted</keyword>
<reference evidence="4 5" key="1">
    <citation type="journal article" date="2019" name="Philos. Trans. R. Soc. Lond., B, Biol. Sci.">
        <title>Ant behaviour and brain gene expression of defending hosts depend on the ecological success of the intruding social parasite.</title>
        <authorList>
            <person name="Kaur R."/>
            <person name="Stoldt M."/>
            <person name="Jongepier E."/>
            <person name="Feldmeyer B."/>
            <person name="Menzel F."/>
            <person name="Bornberg-Bauer E."/>
            <person name="Foitzik S."/>
        </authorList>
    </citation>
    <scope>NUCLEOTIDE SEQUENCE [LARGE SCALE GENOMIC DNA]</scope>
    <source>
        <tissue evidence="4">Whole body</tissue>
    </source>
</reference>
<evidence type="ECO:0000256" key="1">
    <source>
        <dbReference type="ARBA" id="ARBA00004613"/>
    </source>
</evidence>
<proteinExistence type="predicted"/>
<evidence type="ECO:0000313" key="5">
    <source>
        <dbReference type="Proteomes" id="UP000310200"/>
    </source>
</evidence>
<feature type="domain" description="Phospholipase A2-like central" evidence="3">
    <location>
        <begin position="1"/>
        <end position="39"/>
    </location>
</feature>
<dbReference type="Pfam" id="PF05826">
    <property type="entry name" value="Phospholip_A2_2"/>
    <property type="match status" value="1"/>
</dbReference>
<gene>
    <name evidence="4" type="ORF">DBV15_13015</name>
</gene>
<evidence type="ECO:0000313" key="4">
    <source>
        <dbReference type="EMBL" id="TGZ52555.1"/>
    </source>
</evidence>
<evidence type="ECO:0000256" key="2">
    <source>
        <dbReference type="ARBA" id="ARBA00022525"/>
    </source>
</evidence>
<dbReference type="GO" id="GO:0004623">
    <property type="term" value="F:phospholipase A2 activity"/>
    <property type="evidence" value="ECO:0007669"/>
    <property type="project" value="InterPro"/>
</dbReference>
<dbReference type="InterPro" id="IPR016090">
    <property type="entry name" value="PLA2-like_dom"/>
</dbReference>
<sequence>MCCRRHDFCPTYLEPGQCIRKFCNNGDYTISHCSCDTTF</sequence>
<dbReference type="Proteomes" id="UP000310200">
    <property type="component" value="Unassembled WGS sequence"/>
</dbReference>
<dbReference type="GO" id="GO:0005576">
    <property type="term" value="C:extracellular region"/>
    <property type="evidence" value="ECO:0007669"/>
    <property type="project" value="UniProtKB-SubCell"/>
</dbReference>